<organism evidence="3 4">
    <name type="scientific">Brevibacillus formosus</name>
    <dbReference type="NCBI Taxonomy" id="54913"/>
    <lineage>
        <taxon>Bacteria</taxon>
        <taxon>Bacillati</taxon>
        <taxon>Bacillota</taxon>
        <taxon>Bacilli</taxon>
        <taxon>Bacillales</taxon>
        <taxon>Paenibacillaceae</taxon>
        <taxon>Brevibacillus</taxon>
    </lineage>
</organism>
<dbReference type="PANTHER" id="PTHR48079:SF6">
    <property type="entry name" value="NAD(P)-BINDING DOMAIN-CONTAINING PROTEIN-RELATED"/>
    <property type="match status" value="1"/>
</dbReference>
<dbReference type="InterPro" id="IPR013120">
    <property type="entry name" value="FAR_NAD-bd"/>
</dbReference>
<evidence type="ECO:0000259" key="2">
    <source>
        <dbReference type="Pfam" id="PF12697"/>
    </source>
</evidence>
<dbReference type="RefSeq" id="WP_088909544.1">
    <property type="nucleotide sequence ID" value="NZ_CP018145.1"/>
</dbReference>
<feature type="domain" description="Thioester reductase (TE)" evidence="1">
    <location>
        <begin position="6"/>
        <end position="238"/>
    </location>
</feature>
<dbReference type="SUPFAM" id="SSF53474">
    <property type="entry name" value="alpha/beta-Hydrolases"/>
    <property type="match status" value="1"/>
</dbReference>
<dbReference type="GO" id="GO:0005737">
    <property type="term" value="C:cytoplasm"/>
    <property type="evidence" value="ECO:0007669"/>
    <property type="project" value="TreeGrafter"/>
</dbReference>
<dbReference type="Gene3D" id="3.40.50.1820">
    <property type="entry name" value="alpha/beta hydrolase"/>
    <property type="match status" value="1"/>
</dbReference>
<feature type="domain" description="AB hydrolase-1" evidence="2">
    <location>
        <begin position="382"/>
        <end position="618"/>
    </location>
</feature>
<reference evidence="3 4" key="1">
    <citation type="submission" date="2016-11" db="EMBL/GenBank/DDBJ databases">
        <authorList>
            <person name="Jaros S."/>
            <person name="Januszkiewicz K."/>
            <person name="Wedrychowicz H."/>
        </authorList>
    </citation>
    <scope>NUCLEOTIDE SEQUENCE [LARGE SCALE GENOMIC DNA]</scope>
    <source>
        <strain evidence="3 4">NF2</strain>
    </source>
</reference>
<dbReference type="InterPro" id="IPR036291">
    <property type="entry name" value="NAD(P)-bd_dom_sf"/>
</dbReference>
<dbReference type="Proteomes" id="UP000197781">
    <property type="component" value="Chromosome"/>
</dbReference>
<dbReference type="Pfam" id="PF12697">
    <property type="entry name" value="Abhydrolase_6"/>
    <property type="match status" value="1"/>
</dbReference>
<evidence type="ECO:0000313" key="4">
    <source>
        <dbReference type="Proteomes" id="UP000197781"/>
    </source>
</evidence>
<dbReference type="InterPro" id="IPR051783">
    <property type="entry name" value="NAD(P)-dependent_oxidoreduct"/>
</dbReference>
<sequence length="628" mass="69872">MAVVFVTGATGFIGKELTKQLARSGHTVLALVRSPEKWDELLMQMTPTERSNCKAVRGDLRKEGLGLSASDYEQVLRATIIIHAGAPMDISLDETVARELILQGASHLAALANELHKQHRLQKLIHIVGYMSPFDDESGKLATDVFAPTDFYQEAGGYEKYKFLADLYLRQEAYQKGMPLVVVNPCTIIGPRSTGNTEQTDGFGLVISSMRRGKIPVLPGGKEWWLPLLSVDDFAQVIVGIVETNHIEHQTYYALNERSATPAFSELISLMAKELRMKPPTIPFPVSVLKKILHNGGSGLLGVPANSMDFLVKKDFPLTPFQQMKAKKGIDAYDVAAYLPSVIADLDYRLSVKDQKVPACFHREQIAGMAAYKKEGSGTPWLLVHGLFSEMSDLLPLAEQLGEQEVWLLDLPGFGRSPYHHHEKPIEGFIEAVAEALRQLPSPVHLAGHSFGGFLAWEAAKRVPEKIEKLYLLQPPLHAPKYSRLQAGLGKSPALLQLFLQKQLTSAKLEKAMLEQGVFQSTYEMPKGYVEKAGKLLQSPRISKTHTDVLRYFMNEFRQMAAATQPLPFPAQIVWGTQDKTYQLTKGAEDAFRKANVEIERLSVAHHFPLSHPQLTANVLLQMRHGKE</sequence>
<dbReference type="EMBL" id="CP018145">
    <property type="protein sequence ID" value="ASJ55925.1"/>
    <property type="molecule type" value="Genomic_DNA"/>
</dbReference>
<evidence type="ECO:0000313" key="3">
    <source>
        <dbReference type="EMBL" id="ASJ55925.1"/>
    </source>
</evidence>
<dbReference type="SUPFAM" id="SSF51735">
    <property type="entry name" value="NAD(P)-binding Rossmann-fold domains"/>
    <property type="match status" value="1"/>
</dbReference>
<dbReference type="Gene3D" id="3.40.50.720">
    <property type="entry name" value="NAD(P)-binding Rossmann-like Domain"/>
    <property type="match status" value="1"/>
</dbReference>
<dbReference type="PANTHER" id="PTHR48079">
    <property type="entry name" value="PROTEIN YEEZ"/>
    <property type="match status" value="1"/>
</dbReference>
<gene>
    <name evidence="3" type="ORF">BP422_21665</name>
</gene>
<dbReference type="InterPro" id="IPR029058">
    <property type="entry name" value="AB_hydrolase_fold"/>
</dbReference>
<dbReference type="AlphaFoldDB" id="A0A220MME7"/>
<evidence type="ECO:0000259" key="1">
    <source>
        <dbReference type="Pfam" id="PF07993"/>
    </source>
</evidence>
<accession>A0A220MME7</accession>
<proteinExistence type="predicted"/>
<dbReference type="PRINTS" id="PR00111">
    <property type="entry name" value="ABHYDROLASE"/>
</dbReference>
<dbReference type="Pfam" id="PF07993">
    <property type="entry name" value="NAD_binding_4"/>
    <property type="match status" value="1"/>
</dbReference>
<protein>
    <submittedName>
        <fullName evidence="3">Uncharacterized protein</fullName>
    </submittedName>
</protein>
<dbReference type="KEGG" id="bfm:BP422_21665"/>
<dbReference type="GO" id="GO:0004029">
    <property type="term" value="F:aldehyde dehydrogenase (NAD+) activity"/>
    <property type="evidence" value="ECO:0007669"/>
    <property type="project" value="TreeGrafter"/>
</dbReference>
<name>A0A220MME7_9BACL</name>
<dbReference type="InterPro" id="IPR000073">
    <property type="entry name" value="AB_hydrolase_1"/>
</dbReference>